<evidence type="ECO:0000259" key="2">
    <source>
        <dbReference type="Pfam" id="PF01970"/>
    </source>
</evidence>
<feature type="transmembrane region" description="Helical" evidence="1">
    <location>
        <begin position="114"/>
        <end position="136"/>
    </location>
</feature>
<dbReference type="PANTHER" id="PTHR35342">
    <property type="entry name" value="TRICARBOXYLIC TRANSPORT PROTEIN"/>
    <property type="match status" value="1"/>
</dbReference>
<gene>
    <name evidence="3" type="ORF">QC825_02760</name>
</gene>
<feature type="transmembrane region" description="Helical" evidence="1">
    <location>
        <begin position="57"/>
        <end position="77"/>
    </location>
</feature>
<dbReference type="InterPro" id="IPR002823">
    <property type="entry name" value="DUF112_TM"/>
</dbReference>
<evidence type="ECO:0000313" key="4">
    <source>
        <dbReference type="Proteomes" id="UP001269375"/>
    </source>
</evidence>
<feature type="domain" description="DUF112" evidence="2">
    <location>
        <begin position="16"/>
        <end position="437"/>
    </location>
</feature>
<feature type="transmembrane region" description="Helical" evidence="1">
    <location>
        <begin position="313"/>
        <end position="340"/>
    </location>
</feature>
<reference evidence="3 4" key="1">
    <citation type="submission" date="2023-04" db="EMBL/GenBank/DDBJ databases">
        <title>A long-awaited taxogenomic arrangement of the family Halomonadaceae.</title>
        <authorList>
            <person name="De La Haba R."/>
            <person name="Chuvochina M."/>
            <person name="Wittouck S."/>
            <person name="Arahal D.R."/>
            <person name="Sanchez-Porro C."/>
            <person name="Hugenholtz P."/>
            <person name="Ventosa A."/>
        </authorList>
    </citation>
    <scope>NUCLEOTIDE SEQUENCE [LARGE SCALE GENOMIC DNA]</scope>
    <source>
        <strain evidence="3 4">DSM 22428</strain>
    </source>
</reference>
<keyword evidence="1" id="KW-1133">Transmembrane helix</keyword>
<feature type="transmembrane region" description="Helical" evidence="1">
    <location>
        <begin position="388"/>
        <end position="405"/>
    </location>
</feature>
<organism evidence="3 4">
    <name type="scientific">Larsenimonas suaedae</name>
    <dbReference type="NCBI Taxonomy" id="1851019"/>
    <lineage>
        <taxon>Bacteria</taxon>
        <taxon>Pseudomonadati</taxon>
        <taxon>Pseudomonadota</taxon>
        <taxon>Gammaproteobacteria</taxon>
        <taxon>Oceanospirillales</taxon>
        <taxon>Halomonadaceae</taxon>
        <taxon>Larsenimonas</taxon>
    </lineage>
</organism>
<keyword evidence="1" id="KW-0812">Transmembrane</keyword>
<sequence>MQTLVETFNLFSPVALLAILAGTFLGILLGALPGLSAAMAVALLLPITYGLDPISGIGLLLGAFCGAVAGGSVPAILLNMPGTPGSIATTFDAYPMATNGRAGKALGLSVASSFVGGMISAAILILVSPLIAAIALKFGAAEYFSLSILGLMIIVSLAGASLIKGLIAGLVGMLLSTVGADQVTGALRLTFDQMSLLMGVSLLAVIVGLFAVSQLLTDLEKLHEPRTSMKVDNALDGAFPRLREVLRNWKLTLMTSLVGTGVGAVPGAGGSIASIMAYDQAKRVSRTPEAFGKGAPEGVIASESSNNAMVGGALIPMLTLGIPGEGATAVLIGGLMIQGIQPGPTLFDTQSGLVYGIFVAFLLANIMMLFVQWWGIRLFVRLLRVPQHFLLPLIFIFCAVGVFSINSDFFDVYLMIALGVLGFLLARFGFGVAPVVIGLILGGVAETNLRRGLQTFDGSWMPFLTRPISLAFLVLALVFLLMSLRRNYQTAKA</sequence>
<evidence type="ECO:0000256" key="1">
    <source>
        <dbReference type="SAM" id="Phobius"/>
    </source>
</evidence>
<feature type="transmembrane region" description="Helical" evidence="1">
    <location>
        <begin position="412"/>
        <end position="444"/>
    </location>
</feature>
<protein>
    <submittedName>
        <fullName evidence="3">Tripartite tricarboxylate transporter permease</fullName>
    </submittedName>
</protein>
<keyword evidence="4" id="KW-1185">Reference proteome</keyword>
<feature type="transmembrane region" description="Helical" evidence="1">
    <location>
        <begin position="14"/>
        <end position="45"/>
    </location>
</feature>
<feature type="transmembrane region" description="Helical" evidence="1">
    <location>
        <begin position="464"/>
        <end position="484"/>
    </location>
</feature>
<dbReference type="Proteomes" id="UP001269375">
    <property type="component" value="Unassembled WGS sequence"/>
</dbReference>
<evidence type="ECO:0000313" key="3">
    <source>
        <dbReference type="EMBL" id="MDR5894997.1"/>
    </source>
</evidence>
<feature type="transmembrane region" description="Helical" evidence="1">
    <location>
        <begin position="148"/>
        <end position="175"/>
    </location>
</feature>
<dbReference type="RefSeq" id="WP_251592491.1">
    <property type="nucleotide sequence ID" value="NZ_JAMLJI010000002.1"/>
</dbReference>
<name>A0ABU1GSI8_9GAMM</name>
<feature type="transmembrane region" description="Helical" evidence="1">
    <location>
        <begin position="251"/>
        <end position="278"/>
    </location>
</feature>
<dbReference type="PANTHER" id="PTHR35342:SF5">
    <property type="entry name" value="TRICARBOXYLIC TRANSPORT PROTEIN"/>
    <property type="match status" value="1"/>
</dbReference>
<dbReference type="Pfam" id="PF01970">
    <property type="entry name" value="TctA"/>
    <property type="match status" value="1"/>
</dbReference>
<proteinExistence type="predicted"/>
<keyword evidence="1" id="KW-0472">Membrane</keyword>
<accession>A0ABU1GSI8</accession>
<comment type="caution">
    <text evidence="3">The sequence shown here is derived from an EMBL/GenBank/DDBJ whole genome shotgun (WGS) entry which is preliminary data.</text>
</comment>
<feature type="transmembrane region" description="Helical" evidence="1">
    <location>
        <begin position="195"/>
        <end position="216"/>
    </location>
</feature>
<feature type="transmembrane region" description="Helical" evidence="1">
    <location>
        <begin position="352"/>
        <end position="376"/>
    </location>
</feature>
<dbReference type="EMBL" id="JARWAO010000001">
    <property type="protein sequence ID" value="MDR5894997.1"/>
    <property type="molecule type" value="Genomic_DNA"/>
</dbReference>